<dbReference type="Proteomes" id="UP000054248">
    <property type="component" value="Unassembled WGS sequence"/>
</dbReference>
<evidence type="ECO:0000313" key="1">
    <source>
        <dbReference type="EMBL" id="KIO33425.1"/>
    </source>
</evidence>
<dbReference type="AlphaFoldDB" id="A0A0C3QL77"/>
<accession>A0A0C3QL77</accession>
<protein>
    <submittedName>
        <fullName evidence="1">Uncharacterized protein</fullName>
    </submittedName>
</protein>
<organism evidence="1 2">
    <name type="scientific">Tulasnella calospora MUT 4182</name>
    <dbReference type="NCBI Taxonomy" id="1051891"/>
    <lineage>
        <taxon>Eukaryota</taxon>
        <taxon>Fungi</taxon>
        <taxon>Dikarya</taxon>
        <taxon>Basidiomycota</taxon>
        <taxon>Agaricomycotina</taxon>
        <taxon>Agaricomycetes</taxon>
        <taxon>Cantharellales</taxon>
        <taxon>Tulasnellaceae</taxon>
        <taxon>Tulasnella</taxon>
    </lineage>
</organism>
<feature type="non-terminal residue" evidence="1">
    <location>
        <position position="82"/>
    </location>
</feature>
<proteinExistence type="predicted"/>
<dbReference type="HOGENOM" id="CLU_2564829_0_0_1"/>
<dbReference type="OrthoDB" id="3191623at2759"/>
<reference evidence="1 2" key="1">
    <citation type="submission" date="2014-04" db="EMBL/GenBank/DDBJ databases">
        <authorList>
            <consortium name="DOE Joint Genome Institute"/>
            <person name="Kuo A."/>
            <person name="Girlanda M."/>
            <person name="Perotto S."/>
            <person name="Kohler A."/>
            <person name="Nagy L.G."/>
            <person name="Floudas D."/>
            <person name="Copeland A."/>
            <person name="Barry K.W."/>
            <person name="Cichocki N."/>
            <person name="Veneault-Fourrey C."/>
            <person name="LaButti K."/>
            <person name="Lindquist E.A."/>
            <person name="Lipzen A."/>
            <person name="Lundell T."/>
            <person name="Morin E."/>
            <person name="Murat C."/>
            <person name="Sun H."/>
            <person name="Tunlid A."/>
            <person name="Henrissat B."/>
            <person name="Grigoriev I.V."/>
            <person name="Hibbett D.S."/>
            <person name="Martin F."/>
            <person name="Nordberg H.P."/>
            <person name="Cantor M.N."/>
            <person name="Hua S.X."/>
        </authorList>
    </citation>
    <scope>NUCLEOTIDE SEQUENCE [LARGE SCALE GENOMIC DNA]</scope>
    <source>
        <strain evidence="1 2">MUT 4182</strain>
    </source>
</reference>
<name>A0A0C3QL77_9AGAM</name>
<dbReference type="EMBL" id="KN822948">
    <property type="protein sequence ID" value="KIO33425.1"/>
    <property type="molecule type" value="Genomic_DNA"/>
</dbReference>
<gene>
    <name evidence="1" type="ORF">M407DRAFT_241042</name>
</gene>
<evidence type="ECO:0000313" key="2">
    <source>
        <dbReference type="Proteomes" id="UP000054248"/>
    </source>
</evidence>
<keyword evidence="2" id="KW-1185">Reference proteome</keyword>
<sequence>MVSQLLPILPGLHTLDVGYGFGEEDQGSLASVLKERFEMDDEDRRHFHVYLKGGTLTRQDRESLEGLVAGLHLENVTVIDEV</sequence>
<reference evidence="2" key="2">
    <citation type="submission" date="2015-01" db="EMBL/GenBank/DDBJ databases">
        <title>Evolutionary Origins and Diversification of the Mycorrhizal Mutualists.</title>
        <authorList>
            <consortium name="DOE Joint Genome Institute"/>
            <consortium name="Mycorrhizal Genomics Consortium"/>
            <person name="Kohler A."/>
            <person name="Kuo A."/>
            <person name="Nagy L.G."/>
            <person name="Floudas D."/>
            <person name="Copeland A."/>
            <person name="Barry K.W."/>
            <person name="Cichocki N."/>
            <person name="Veneault-Fourrey C."/>
            <person name="LaButti K."/>
            <person name="Lindquist E.A."/>
            <person name="Lipzen A."/>
            <person name="Lundell T."/>
            <person name="Morin E."/>
            <person name="Murat C."/>
            <person name="Riley R."/>
            <person name="Ohm R."/>
            <person name="Sun H."/>
            <person name="Tunlid A."/>
            <person name="Henrissat B."/>
            <person name="Grigoriev I.V."/>
            <person name="Hibbett D.S."/>
            <person name="Martin F."/>
        </authorList>
    </citation>
    <scope>NUCLEOTIDE SEQUENCE [LARGE SCALE GENOMIC DNA]</scope>
    <source>
        <strain evidence="2">MUT 4182</strain>
    </source>
</reference>